<dbReference type="SMART" id="SM00849">
    <property type="entry name" value="Lactamase_B"/>
    <property type="match status" value="1"/>
</dbReference>
<keyword evidence="3" id="KW-1185">Reference proteome</keyword>
<dbReference type="Gene3D" id="3.60.15.10">
    <property type="entry name" value="Ribonuclease Z/Hydroxyacylglutathione hydrolase-like"/>
    <property type="match status" value="1"/>
</dbReference>
<sequence length="261" mass="27369">MHVIASGSKGNASVVADRRTGRCVLIDCGITGKNLMEGCAEAGVDPRLIEAVLVTHEHSDHVKGLGVAVRALRSRGADPQVLASRPAVRASSALADLASQVDVAHFAAGDALSLAGMVIHPFATSHDASASFGFRIECAGDALGFLTDSGMMTPAAHDALSEVRVLGIEANHDLTMLRACDYPAYLKARIASDRGHLSNDQCADELDSLLSTRLQHVVALHVSENANTYRAALSAVERAVSRQGHAARCAVGYQRRVVSVG</sequence>
<reference evidence="3" key="1">
    <citation type="submission" date="2020-05" db="EMBL/GenBank/DDBJ databases">
        <title>Novel species in genus Nocardioides.</title>
        <authorList>
            <person name="Zhang G."/>
        </authorList>
    </citation>
    <scope>NUCLEOTIDE SEQUENCE [LARGE SCALE GENOMIC DNA]</scope>
    <source>
        <strain evidence="3">zg-1050</strain>
    </source>
</reference>
<organism evidence="2 3">
    <name type="scientific">Berryella wangjianweii</name>
    <dbReference type="NCBI Taxonomy" id="2734634"/>
    <lineage>
        <taxon>Bacteria</taxon>
        <taxon>Bacillati</taxon>
        <taxon>Actinomycetota</taxon>
        <taxon>Coriobacteriia</taxon>
        <taxon>Eggerthellales</taxon>
        <taxon>Eggerthellaceae</taxon>
        <taxon>Berryella</taxon>
    </lineage>
</organism>
<gene>
    <name evidence="2" type="ORF">HLV38_00365</name>
</gene>
<dbReference type="SUPFAM" id="SSF56281">
    <property type="entry name" value="Metallo-hydrolase/oxidoreductase"/>
    <property type="match status" value="1"/>
</dbReference>
<dbReference type="Pfam" id="PF12706">
    <property type="entry name" value="Lactamase_B_2"/>
    <property type="match status" value="1"/>
</dbReference>
<dbReference type="GO" id="GO:0016787">
    <property type="term" value="F:hydrolase activity"/>
    <property type="evidence" value="ECO:0007669"/>
    <property type="project" value="UniProtKB-KW"/>
</dbReference>
<dbReference type="PANTHER" id="PTHR47619:SF1">
    <property type="entry name" value="EXODEOXYRIBONUCLEASE WALJ"/>
    <property type="match status" value="1"/>
</dbReference>
<proteinExistence type="predicted"/>
<feature type="domain" description="Metallo-beta-lactamase" evidence="1">
    <location>
        <begin position="9"/>
        <end position="172"/>
    </location>
</feature>
<evidence type="ECO:0000313" key="3">
    <source>
        <dbReference type="Proteomes" id="UP000503297"/>
    </source>
</evidence>
<dbReference type="InterPro" id="IPR036866">
    <property type="entry name" value="RibonucZ/Hydroxyglut_hydro"/>
</dbReference>
<dbReference type="EMBL" id="CP053716">
    <property type="protein sequence ID" value="QKF07949.1"/>
    <property type="molecule type" value="Genomic_DNA"/>
</dbReference>
<dbReference type="Proteomes" id="UP000503297">
    <property type="component" value="Chromosome"/>
</dbReference>
<name>A0A6M8J9D1_9ACTN</name>
<keyword evidence="2" id="KW-0378">Hydrolase</keyword>
<evidence type="ECO:0000313" key="2">
    <source>
        <dbReference type="EMBL" id="QKF07949.1"/>
    </source>
</evidence>
<accession>A0A6M8J9D1</accession>
<dbReference type="PANTHER" id="PTHR47619">
    <property type="entry name" value="METALLO-HYDROLASE YYCJ-RELATED"/>
    <property type="match status" value="1"/>
</dbReference>
<dbReference type="InterPro" id="IPR001279">
    <property type="entry name" value="Metallo-B-lactamas"/>
</dbReference>
<protein>
    <submittedName>
        <fullName evidence="2">MBL fold metallo-hydrolase</fullName>
    </submittedName>
</protein>
<dbReference type="InterPro" id="IPR052533">
    <property type="entry name" value="WalJ/YycJ-like"/>
</dbReference>
<evidence type="ECO:0000259" key="1">
    <source>
        <dbReference type="SMART" id="SM00849"/>
    </source>
</evidence>
<dbReference type="AlphaFoldDB" id="A0A6M8J9D1"/>
<dbReference type="KEGG" id="bwa:HLV38_00365"/>